<comment type="subcellular location">
    <subcellularLocation>
        <location evidence="2">Cell outer membrane</location>
        <topology evidence="2">Lipid-anchor</topology>
    </subcellularLocation>
</comment>
<protein>
    <submittedName>
        <fullName evidence="4">Outer membrane protein OprM</fullName>
    </submittedName>
</protein>
<evidence type="ECO:0000313" key="5">
    <source>
        <dbReference type="Proteomes" id="UP000044071"/>
    </source>
</evidence>
<dbReference type="PANTHER" id="PTHR30203:SF33">
    <property type="entry name" value="BLR4455 PROTEIN"/>
    <property type="match status" value="1"/>
</dbReference>
<sequence>MRKVVVKRVGLCFLLSSLLAACSFAPKYQRPLMPLPIHYKETDQWKPAQSAGLLNKVDFWWQLYNDPVLDELEQRVTVANQNLKVAYARYQEARAAVQVERSAYYPTLLGIANANRQQVSRHTANVSTKTRYSDYLIGDNLVYQVDLWGRIRNSVASSESSANASAADLAAVALSLHAELATDYFALRGDEEAQRVLDSTVSAYKKALDLTRQRYKGGAAPIADVDQAETQLENARSLAADMRLQRAQLEHAIAVLVGEIPANFIMPKTRAKLKLVALAPQLPSTLLERRPDIIAAEERVKAANAEIGVACAAFFPSIDLVSVSGFESQKLANLISAPSNFWSLGQINALSLTQPLANLVIFDGGRLRGLLNAAKASYHETVATYRQTVLTAFQEVEDSLAALRWLDQENRSQTAATAAALRALQQSKNRYVGGIVNYLDVVVNENTALQSELTLVDIRTRRQLASVQLIKALGGGWSCRHVQCLKPCQIEKSCAEK</sequence>
<dbReference type="Pfam" id="PF02321">
    <property type="entry name" value="OEP"/>
    <property type="match status" value="2"/>
</dbReference>
<keyword evidence="2" id="KW-1134">Transmembrane beta strand</keyword>
<dbReference type="GO" id="GO:0009279">
    <property type="term" value="C:cell outer membrane"/>
    <property type="evidence" value="ECO:0007669"/>
    <property type="project" value="UniProtKB-SubCell"/>
</dbReference>
<evidence type="ECO:0000256" key="1">
    <source>
        <dbReference type="ARBA" id="ARBA00007613"/>
    </source>
</evidence>
<keyword evidence="2" id="KW-0732">Signal</keyword>
<dbReference type="STRING" id="1034943.BN59_00161"/>
<reference evidence="4 5" key="1">
    <citation type="submission" date="2014-06" db="EMBL/GenBank/DDBJ databases">
        <authorList>
            <person name="Urmite Genomes Urmite Genomes"/>
        </authorList>
    </citation>
    <scope>NUCLEOTIDE SEQUENCE [LARGE SCALE GENOMIC DNA]</scope>
</reference>
<organism evidence="4 5">
    <name type="scientific">Legionella massiliensis</name>
    <dbReference type="NCBI Taxonomy" id="1034943"/>
    <lineage>
        <taxon>Bacteria</taxon>
        <taxon>Pseudomonadati</taxon>
        <taxon>Pseudomonadota</taxon>
        <taxon>Gammaproteobacteria</taxon>
        <taxon>Legionellales</taxon>
        <taxon>Legionellaceae</taxon>
        <taxon>Legionella</taxon>
    </lineage>
</organism>
<dbReference type="Proteomes" id="UP000044071">
    <property type="component" value="Unassembled WGS sequence"/>
</dbReference>
<dbReference type="SUPFAM" id="SSF56954">
    <property type="entry name" value="Outer membrane efflux proteins (OEP)"/>
    <property type="match status" value="1"/>
</dbReference>
<comment type="similarity">
    <text evidence="1 2">Belongs to the outer membrane factor (OMF) (TC 1.B.17) family.</text>
</comment>
<keyword evidence="3" id="KW-0175">Coiled coil</keyword>
<keyword evidence="2" id="KW-0812">Transmembrane</keyword>
<dbReference type="PANTHER" id="PTHR30203">
    <property type="entry name" value="OUTER MEMBRANE CATION EFFLUX PROTEIN"/>
    <property type="match status" value="1"/>
</dbReference>
<dbReference type="NCBIfam" id="TIGR01845">
    <property type="entry name" value="outer_NodT"/>
    <property type="match status" value="1"/>
</dbReference>
<keyword evidence="2" id="KW-0564">Palmitate</keyword>
<dbReference type="RefSeq" id="WP_043872535.1">
    <property type="nucleotide sequence ID" value="NZ_CCVW01000001.1"/>
</dbReference>
<feature type="signal peptide" evidence="2">
    <location>
        <begin position="1"/>
        <end position="20"/>
    </location>
</feature>
<dbReference type="PROSITE" id="PS51257">
    <property type="entry name" value="PROKAR_LIPOPROTEIN"/>
    <property type="match status" value="1"/>
</dbReference>
<dbReference type="Gene3D" id="2.20.200.10">
    <property type="entry name" value="Outer membrane efflux proteins (OEP)"/>
    <property type="match status" value="1"/>
</dbReference>
<dbReference type="Gene3D" id="1.20.1600.10">
    <property type="entry name" value="Outer membrane efflux proteins (OEP)"/>
    <property type="match status" value="1"/>
</dbReference>
<keyword evidence="5" id="KW-1185">Reference proteome</keyword>
<proteinExistence type="inferred from homology"/>
<gene>
    <name evidence="4" type="primary">oprM_1</name>
    <name evidence="4" type="ORF">BN59_00161</name>
</gene>
<feature type="chain" id="PRO_5005961009" evidence="2">
    <location>
        <begin position="21"/>
        <end position="497"/>
    </location>
</feature>
<dbReference type="GO" id="GO:0015562">
    <property type="term" value="F:efflux transmembrane transporter activity"/>
    <property type="evidence" value="ECO:0007669"/>
    <property type="project" value="InterPro"/>
</dbReference>
<dbReference type="OrthoDB" id="9770517at2"/>
<feature type="coiled-coil region" evidence="3">
    <location>
        <begin position="225"/>
        <end position="252"/>
    </location>
</feature>
<evidence type="ECO:0000256" key="3">
    <source>
        <dbReference type="SAM" id="Coils"/>
    </source>
</evidence>
<keyword evidence="2" id="KW-0472">Membrane</keyword>
<name>A0A078KS41_9GAMM</name>
<dbReference type="InterPro" id="IPR010131">
    <property type="entry name" value="MdtP/NodT-like"/>
</dbReference>
<accession>A0A078KS41</accession>
<dbReference type="EMBL" id="CCSB01000001">
    <property type="protein sequence ID" value="CDZ75901.1"/>
    <property type="molecule type" value="Genomic_DNA"/>
</dbReference>
<keyword evidence="2" id="KW-0449">Lipoprotein</keyword>
<dbReference type="AlphaFoldDB" id="A0A078KS41"/>
<evidence type="ECO:0000256" key="2">
    <source>
        <dbReference type="RuleBase" id="RU362097"/>
    </source>
</evidence>
<dbReference type="InterPro" id="IPR003423">
    <property type="entry name" value="OMP_efflux"/>
</dbReference>
<evidence type="ECO:0000313" key="4">
    <source>
        <dbReference type="EMBL" id="CDZ75901.1"/>
    </source>
</evidence>
<dbReference type="eggNOG" id="COG1538">
    <property type="taxonomic scope" value="Bacteria"/>
</dbReference>